<dbReference type="RefSeq" id="WP_100314706.1">
    <property type="nucleotide sequence ID" value="NZ_PGFG01000001.1"/>
</dbReference>
<protein>
    <submittedName>
        <fullName evidence="1">Uncharacterized protein DUF4338</fullName>
    </submittedName>
</protein>
<dbReference type="OrthoDB" id="257964at2"/>
<keyword evidence="2" id="KW-1185">Reference proteome</keyword>
<accession>A0A2M9CWK7</accession>
<dbReference type="InterPro" id="IPR025639">
    <property type="entry name" value="DruA"/>
</dbReference>
<evidence type="ECO:0000313" key="2">
    <source>
        <dbReference type="Proteomes" id="UP000230000"/>
    </source>
</evidence>
<dbReference type="EMBL" id="PGFG01000001">
    <property type="protein sequence ID" value="PJJ76188.1"/>
    <property type="molecule type" value="Genomic_DNA"/>
</dbReference>
<reference evidence="1 2" key="1">
    <citation type="submission" date="2017-11" db="EMBL/GenBank/DDBJ databases">
        <title>Genomic Encyclopedia of Archaeal and Bacterial Type Strains, Phase II (KMG-II): From Individual Species to Whole Genera.</title>
        <authorList>
            <person name="Goeker M."/>
        </authorList>
    </citation>
    <scope>NUCLEOTIDE SEQUENCE [LARGE SCALE GENOMIC DNA]</scope>
    <source>
        <strain evidence="1 2">DSM 27268</strain>
    </source>
</reference>
<dbReference type="AlphaFoldDB" id="A0A2M9CWK7"/>
<evidence type="ECO:0000313" key="1">
    <source>
        <dbReference type="EMBL" id="PJJ76188.1"/>
    </source>
</evidence>
<sequence length="403" mass="47441">MSLNFEFKEEAILKKREVIEFLLKGKSPKQQVKLLILRDLWNLGWDIKIGKKKIEVFPPEVYNKETIKQAMAVKREEIIDANRKWIDKNIEFARKNLAYGYDVMHSKIDPIIEVCETQKQKDLFRMFRYYWSSPYSDYVGRRIKIIVRDRALPNKPVIGIAALGSPIIHIPERDDFIGWDKKTRTKNLIYTMDAYVIGALPPYNYLLGGKLIALLLASNEVRKIYQNKYKDKVTIIDKRTANSLVGIFTTSLYGKSSQYNRLKYKGNLLYNHIGYTKGYGTLHLSKETIQEMVKFLKSKNIDVNHKFGDGPSWVMRVIAAAGELVGFDTDFLLKHSFKRSIYFVPLAKNYREVLNDEVKRPIYYNYKKSELVKYWKERWFENRKRNPDVITNVLEFNPDNFII</sequence>
<comment type="caution">
    <text evidence="1">The sequence shown here is derived from an EMBL/GenBank/DDBJ whole genome shotgun (WGS) entry which is preliminary data.</text>
</comment>
<organism evidence="1 2">
    <name type="scientific">Thermoflavifilum aggregans</name>
    <dbReference type="NCBI Taxonomy" id="454188"/>
    <lineage>
        <taxon>Bacteria</taxon>
        <taxon>Pseudomonadati</taxon>
        <taxon>Bacteroidota</taxon>
        <taxon>Chitinophagia</taxon>
        <taxon>Chitinophagales</taxon>
        <taxon>Chitinophagaceae</taxon>
        <taxon>Thermoflavifilum</taxon>
    </lineage>
</organism>
<gene>
    <name evidence="1" type="ORF">BXY57_1794</name>
</gene>
<proteinExistence type="predicted"/>
<name>A0A2M9CWK7_9BACT</name>
<dbReference type="Proteomes" id="UP000230000">
    <property type="component" value="Unassembled WGS sequence"/>
</dbReference>
<dbReference type="Pfam" id="PF14236">
    <property type="entry name" value="DruA"/>
    <property type="match status" value="1"/>
</dbReference>